<dbReference type="GO" id="GO:0006271">
    <property type="term" value="P:DNA strand elongation involved in DNA replication"/>
    <property type="evidence" value="ECO:0007669"/>
    <property type="project" value="TreeGrafter"/>
</dbReference>
<comment type="function">
    <text evidence="10">Confers DNA tethering and processivity to DNA polymerases and other proteins. Acts as a clamp, forming a ring around DNA (a reaction catalyzed by the clamp-loading complex) which diffuses in an ATP-independent manner freely and bidirectionally along dsDNA. Initially characterized for its ability to contact the catalytic subunit of DNA polymerase III (Pol III), a complex, multichain enzyme responsible for most of the replicative synthesis in bacteria; Pol III exhibits 3'-5' exonuclease proofreading activity. The beta chain is required for initiation of replication as well as for processivity of DNA replication.</text>
</comment>
<sequence length="372" mass="41107">MKIRCNREKLLSSFQTAALFAPARSPKEILQNVKLDVDAAGVTFSATDMEVGVRVAVEGVEVETPGSIVLPVGHVGALLRENSDEFLAIESTSRGTIVRGERSEFKLPSNDPEEFPEVAKFTEEKYHVIAAPLFRQIISRTEFATDLESSRYALGGVLVELDENKIIAVGTDGRRLSRMEGPASSVGGHKTGDTMTIIRTQSMRLFNRSVQDSDGEVHLAARGNDVLLRTPRATFYSRLVEGRFPRWRDVFPNRRDMQRIPLTVGPLHACLRQAAVVTNNDSRGIDFSFQPGTLTLLSSTADIGQAQVELPIAYDGPPIVVTLDHRFVSDFLKVLSPETNITLEIENSETAAVFLADDDRYGYVVMPLSRDR</sequence>
<dbReference type="RefSeq" id="WP_145083030.1">
    <property type="nucleotide sequence ID" value="NZ_CP036274.1"/>
</dbReference>
<keyword evidence="9" id="KW-0238">DNA-binding</keyword>
<evidence type="ECO:0000313" key="15">
    <source>
        <dbReference type="Proteomes" id="UP000315017"/>
    </source>
</evidence>
<dbReference type="SMART" id="SM00480">
    <property type="entry name" value="POL3Bc"/>
    <property type="match status" value="1"/>
</dbReference>
<dbReference type="Pfam" id="PF00712">
    <property type="entry name" value="DNA_pol3_beta"/>
    <property type="match status" value="1"/>
</dbReference>
<organism evidence="14 15">
    <name type="scientific">Anatilimnocola aggregata</name>
    <dbReference type="NCBI Taxonomy" id="2528021"/>
    <lineage>
        <taxon>Bacteria</taxon>
        <taxon>Pseudomonadati</taxon>
        <taxon>Planctomycetota</taxon>
        <taxon>Planctomycetia</taxon>
        <taxon>Pirellulales</taxon>
        <taxon>Pirellulaceae</taxon>
        <taxon>Anatilimnocola</taxon>
    </lineage>
</organism>
<dbReference type="GO" id="GO:0005737">
    <property type="term" value="C:cytoplasm"/>
    <property type="evidence" value="ECO:0007669"/>
    <property type="project" value="UniProtKB-SubCell"/>
</dbReference>
<dbReference type="GO" id="GO:0009360">
    <property type="term" value="C:DNA polymerase III complex"/>
    <property type="evidence" value="ECO:0007669"/>
    <property type="project" value="InterPro"/>
</dbReference>
<reference evidence="14 15" key="1">
    <citation type="submission" date="2019-02" db="EMBL/GenBank/DDBJ databases">
        <title>Deep-cultivation of Planctomycetes and their phenomic and genomic characterization uncovers novel biology.</title>
        <authorList>
            <person name="Wiegand S."/>
            <person name="Jogler M."/>
            <person name="Boedeker C."/>
            <person name="Pinto D."/>
            <person name="Vollmers J."/>
            <person name="Rivas-Marin E."/>
            <person name="Kohn T."/>
            <person name="Peeters S.H."/>
            <person name="Heuer A."/>
            <person name="Rast P."/>
            <person name="Oberbeckmann S."/>
            <person name="Bunk B."/>
            <person name="Jeske O."/>
            <person name="Meyerdierks A."/>
            <person name="Storesund J.E."/>
            <person name="Kallscheuer N."/>
            <person name="Luecker S."/>
            <person name="Lage O.M."/>
            <person name="Pohl T."/>
            <person name="Merkel B.J."/>
            <person name="Hornburger P."/>
            <person name="Mueller R.-W."/>
            <person name="Bruemmer F."/>
            <person name="Labrenz M."/>
            <person name="Spormann A.M."/>
            <person name="Op den Camp H."/>
            <person name="Overmann J."/>
            <person name="Amann R."/>
            <person name="Jetten M.S.M."/>
            <person name="Mascher T."/>
            <person name="Medema M.H."/>
            <person name="Devos D.P."/>
            <person name="Kaster A.-K."/>
            <person name="Ovreas L."/>
            <person name="Rohde M."/>
            <person name="Galperin M.Y."/>
            <person name="Jogler C."/>
        </authorList>
    </citation>
    <scope>NUCLEOTIDE SEQUENCE [LARGE SCALE GENOMIC DNA]</scope>
    <source>
        <strain evidence="14 15">ETA_A8</strain>
    </source>
</reference>
<evidence type="ECO:0000259" key="12">
    <source>
        <dbReference type="Pfam" id="PF02767"/>
    </source>
</evidence>
<dbReference type="AlphaFoldDB" id="A0A517Y3X8"/>
<comment type="subcellular location">
    <subcellularLocation>
        <location evidence="1 10">Cytoplasm</location>
    </subcellularLocation>
</comment>
<dbReference type="PIRSF" id="PIRSF000804">
    <property type="entry name" value="DNA_pol_III_b"/>
    <property type="match status" value="1"/>
</dbReference>
<dbReference type="OrthoDB" id="8421503at2"/>
<evidence type="ECO:0000256" key="1">
    <source>
        <dbReference type="ARBA" id="ARBA00004496"/>
    </source>
</evidence>
<evidence type="ECO:0000256" key="6">
    <source>
        <dbReference type="ARBA" id="ARBA00022695"/>
    </source>
</evidence>
<evidence type="ECO:0000256" key="5">
    <source>
        <dbReference type="ARBA" id="ARBA00022679"/>
    </source>
</evidence>
<evidence type="ECO:0000259" key="11">
    <source>
        <dbReference type="Pfam" id="PF00712"/>
    </source>
</evidence>
<dbReference type="InterPro" id="IPR001001">
    <property type="entry name" value="DNA_polIII_beta"/>
</dbReference>
<dbReference type="GO" id="GO:0003677">
    <property type="term" value="F:DNA binding"/>
    <property type="evidence" value="ECO:0007669"/>
    <property type="project" value="UniProtKB-UniRule"/>
</dbReference>
<dbReference type="InterPro" id="IPR022635">
    <property type="entry name" value="DNA_polIII_beta_C"/>
</dbReference>
<dbReference type="GO" id="GO:0003887">
    <property type="term" value="F:DNA-directed DNA polymerase activity"/>
    <property type="evidence" value="ECO:0007669"/>
    <property type="project" value="UniProtKB-UniRule"/>
</dbReference>
<dbReference type="PANTHER" id="PTHR30478:SF0">
    <property type="entry name" value="BETA SLIDING CLAMP"/>
    <property type="match status" value="1"/>
</dbReference>
<dbReference type="Gene3D" id="3.10.150.10">
    <property type="entry name" value="DNA Polymerase III, subunit A, domain 2"/>
    <property type="match status" value="1"/>
</dbReference>
<evidence type="ECO:0000256" key="8">
    <source>
        <dbReference type="ARBA" id="ARBA00022932"/>
    </source>
</evidence>
<dbReference type="InterPro" id="IPR022637">
    <property type="entry name" value="DNA_polIII_beta_cen"/>
</dbReference>
<dbReference type="NCBIfam" id="TIGR00663">
    <property type="entry name" value="dnan"/>
    <property type="match status" value="1"/>
</dbReference>
<protein>
    <recommendedName>
        <fullName evidence="3 10">Beta sliding clamp</fullName>
    </recommendedName>
</protein>
<gene>
    <name evidence="14" type="primary">dnaN</name>
    <name evidence="14" type="ORF">ETAA8_00020</name>
</gene>
<evidence type="ECO:0000256" key="2">
    <source>
        <dbReference type="ARBA" id="ARBA00010752"/>
    </source>
</evidence>
<keyword evidence="15" id="KW-1185">Reference proteome</keyword>
<dbReference type="Pfam" id="PF02767">
    <property type="entry name" value="DNA_pol3_beta_2"/>
    <property type="match status" value="1"/>
</dbReference>
<dbReference type="PANTHER" id="PTHR30478">
    <property type="entry name" value="DNA POLYMERASE III SUBUNIT BETA"/>
    <property type="match status" value="1"/>
</dbReference>
<evidence type="ECO:0000256" key="9">
    <source>
        <dbReference type="ARBA" id="ARBA00023125"/>
    </source>
</evidence>
<feature type="domain" description="DNA polymerase III beta sliding clamp central" evidence="12">
    <location>
        <begin position="132"/>
        <end position="245"/>
    </location>
</feature>
<evidence type="ECO:0000256" key="10">
    <source>
        <dbReference type="PIRNR" id="PIRNR000804"/>
    </source>
</evidence>
<name>A0A517Y3X8_9BACT</name>
<dbReference type="GO" id="GO:0008408">
    <property type="term" value="F:3'-5' exonuclease activity"/>
    <property type="evidence" value="ECO:0007669"/>
    <property type="project" value="InterPro"/>
</dbReference>
<evidence type="ECO:0000259" key="13">
    <source>
        <dbReference type="Pfam" id="PF02768"/>
    </source>
</evidence>
<keyword evidence="8 10" id="KW-0239">DNA-directed DNA polymerase</keyword>
<evidence type="ECO:0000313" key="14">
    <source>
        <dbReference type="EMBL" id="QDU24941.1"/>
    </source>
</evidence>
<dbReference type="Pfam" id="PF02768">
    <property type="entry name" value="DNA_pol3_beta_3"/>
    <property type="match status" value="1"/>
</dbReference>
<comment type="subunit">
    <text evidence="10">Forms a ring-shaped head-to-tail homodimer around DNA.</text>
</comment>
<keyword evidence="4 10" id="KW-0963">Cytoplasm</keyword>
<keyword evidence="6 10" id="KW-0548">Nucleotidyltransferase</keyword>
<proteinExistence type="inferred from homology"/>
<comment type="similarity">
    <text evidence="2 10">Belongs to the beta sliding clamp family.</text>
</comment>
<feature type="domain" description="DNA polymerase III beta sliding clamp N-terminal" evidence="11">
    <location>
        <begin position="1"/>
        <end position="118"/>
    </location>
</feature>
<dbReference type="Gene3D" id="3.70.10.10">
    <property type="match status" value="1"/>
</dbReference>
<evidence type="ECO:0000256" key="3">
    <source>
        <dbReference type="ARBA" id="ARBA00021035"/>
    </source>
</evidence>
<feature type="domain" description="DNA polymerase III beta sliding clamp C-terminal" evidence="13">
    <location>
        <begin position="250"/>
        <end position="368"/>
    </location>
</feature>
<dbReference type="EMBL" id="CP036274">
    <property type="protein sequence ID" value="QDU24941.1"/>
    <property type="molecule type" value="Genomic_DNA"/>
</dbReference>
<evidence type="ECO:0000256" key="7">
    <source>
        <dbReference type="ARBA" id="ARBA00022705"/>
    </source>
</evidence>
<accession>A0A517Y3X8</accession>
<dbReference type="KEGG" id="aagg:ETAA8_00020"/>
<dbReference type="CDD" id="cd00140">
    <property type="entry name" value="beta_clamp"/>
    <property type="match status" value="1"/>
</dbReference>
<dbReference type="SUPFAM" id="SSF55979">
    <property type="entry name" value="DNA clamp"/>
    <property type="match status" value="3"/>
</dbReference>
<keyword evidence="5 10" id="KW-0808">Transferase</keyword>
<dbReference type="InterPro" id="IPR022634">
    <property type="entry name" value="DNA_polIII_beta_N"/>
</dbReference>
<dbReference type="Proteomes" id="UP000315017">
    <property type="component" value="Chromosome"/>
</dbReference>
<evidence type="ECO:0000256" key="4">
    <source>
        <dbReference type="ARBA" id="ARBA00022490"/>
    </source>
</evidence>
<dbReference type="InterPro" id="IPR046938">
    <property type="entry name" value="DNA_clamp_sf"/>
</dbReference>
<keyword evidence="7 10" id="KW-0235">DNA replication</keyword>